<evidence type="ECO:0000313" key="2">
    <source>
        <dbReference type="Proteomes" id="UP001432039"/>
    </source>
</evidence>
<dbReference type="RefSeq" id="WP_328959834.1">
    <property type="nucleotide sequence ID" value="NZ_CP108090.1"/>
</dbReference>
<sequence>METALEERGWQVMARRGDPFPEVALSSGSWRLELHNGGLLNTTTLVAKRSTAPCDEAFRRAEETQGPRG</sequence>
<protein>
    <submittedName>
        <fullName evidence="1">Uncharacterized protein</fullName>
    </submittedName>
</protein>
<keyword evidence="2" id="KW-1185">Reference proteome</keyword>
<gene>
    <name evidence="1" type="ORF">OG517_01830</name>
</gene>
<accession>A0ABZ1T5V1</accession>
<evidence type="ECO:0000313" key="1">
    <source>
        <dbReference type="EMBL" id="WUQ10272.1"/>
    </source>
</evidence>
<reference evidence="1" key="1">
    <citation type="submission" date="2022-10" db="EMBL/GenBank/DDBJ databases">
        <title>The complete genomes of actinobacterial strains from the NBC collection.</title>
        <authorList>
            <person name="Joergensen T.S."/>
            <person name="Alvarez Arevalo M."/>
            <person name="Sterndorff E.B."/>
            <person name="Faurdal D."/>
            <person name="Vuksanovic O."/>
            <person name="Mourched A.-S."/>
            <person name="Charusanti P."/>
            <person name="Shaw S."/>
            <person name="Blin K."/>
            <person name="Weber T."/>
        </authorList>
    </citation>
    <scope>NUCLEOTIDE SEQUENCE</scope>
    <source>
        <strain evidence="1">NBC_00248</strain>
    </source>
</reference>
<dbReference type="EMBL" id="CP108090">
    <property type="protein sequence ID" value="WUQ10272.1"/>
    <property type="molecule type" value="Genomic_DNA"/>
</dbReference>
<proteinExistence type="predicted"/>
<name>A0ABZ1T5V1_STRVG</name>
<organism evidence="1 2">
    <name type="scientific">Streptomyces virginiae</name>
    <name type="common">Streptomyces cinnamonensis</name>
    <dbReference type="NCBI Taxonomy" id="1961"/>
    <lineage>
        <taxon>Bacteria</taxon>
        <taxon>Bacillati</taxon>
        <taxon>Actinomycetota</taxon>
        <taxon>Actinomycetes</taxon>
        <taxon>Kitasatosporales</taxon>
        <taxon>Streptomycetaceae</taxon>
        <taxon>Streptomyces</taxon>
    </lineage>
</organism>
<dbReference type="Proteomes" id="UP001432039">
    <property type="component" value="Chromosome"/>
</dbReference>